<reference evidence="1" key="1">
    <citation type="submission" date="2020-09" db="EMBL/GenBank/DDBJ databases">
        <title>Genome-Enabled Discovery of Anthraquinone Biosynthesis in Senna tora.</title>
        <authorList>
            <person name="Kang S.-H."/>
            <person name="Pandey R.P."/>
            <person name="Lee C.-M."/>
            <person name="Sim J.-S."/>
            <person name="Jeong J.-T."/>
            <person name="Choi B.-S."/>
            <person name="Jung M."/>
            <person name="Ginzburg D."/>
            <person name="Zhao K."/>
            <person name="Won S.Y."/>
            <person name="Oh T.-J."/>
            <person name="Yu Y."/>
            <person name="Kim N.-H."/>
            <person name="Lee O.R."/>
            <person name="Lee T.-H."/>
            <person name="Bashyal P."/>
            <person name="Kim T.-S."/>
            <person name="Lee W.-H."/>
            <person name="Kawkins C."/>
            <person name="Kim C.-K."/>
            <person name="Kim J.S."/>
            <person name="Ahn B.O."/>
            <person name="Rhee S.Y."/>
            <person name="Sohng J.K."/>
        </authorList>
    </citation>
    <scope>NUCLEOTIDE SEQUENCE</scope>
    <source>
        <tissue evidence="1">Leaf</tissue>
    </source>
</reference>
<evidence type="ECO:0000313" key="1">
    <source>
        <dbReference type="EMBL" id="KAF7843495.1"/>
    </source>
</evidence>
<dbReference type="Proteomes" id="UP000634136">
    <property type="component" value="Unassembled WGS sequence"/>
</dbReference>
<keyword evidence="2" id="KW-1185">Reference proteome</keyword>
<accession>A0A835CKJ6</accession>
<name>A0A835CKJ6_9FABA</name>
<proteinExistence type="predicted"/>
<dbReference type="AlphaFoldDB" id="A0A835CKJ6"/>
<sequence length="223" mass="24256">MEVYLRKGKRVSNASVWANDYENSFTKLDDAVRVLREELTGFKRSAIAAQAATNQRISQMGCSGGGSGQPFGHHEHEFLKGVKVKNLAFDGTVITSTLWQEFLDALVLRFGSSLYEHPSAALKDIKHITTVEDYQARFEELSTKVQDIPEAWLISSILMPTISLLSVNKSRSTTSASLLLLGSYAKLLSEGAPISTGTTASCPKVRLKGISSVEVWGVGPTSC</sequence>
<protein>
    <recommendedName>
        <fullName evidence="3">Retrotransposon gag domain-containing protein</fullName>
    </recommendedName>
</protein>
<evidence type="ECO:0008006" key="3">
    <source>
        <dbReference type="Google" id="ProtNLM"/>
    </source>
</evidence>
<evidence type="ECO:0000313" key="2">
    <source>
        <dbReference type="Proteomes" id="UP000634136"/>
    </source>
</evidence>
<gene>
    <name evidence="1" type="ORF">G2W53_000400</name>
</gene>
<comment type="caution">
    <text evidence="1">The sequence shown here is derived from an EMBL/GenBank/DDBJ whole genome shotgun (WGS) entry which is preliminary data.</text>
</comment>
<organism evidence="1 2">
    <name type="scientific">Senna tora</name>
    <dbReference type="NCBI Taxonomy" id="362788"/>
    <lineage>
        <taxon>Eukaryota</taxon>
        <taxon>Viridiplantae</taxon>
        <taxon>Streptophyta</taxon>
        <taxon>Embryophyta</taxon>
        <taxon>Tracheophyta</taxon>
        <taxon>Spermatophyta</taxon>
        <taxon>Magnoliopsida</taxon>
        <taxon>eudicotyledons</taxon>
        <taxon>Gunneridae</taxon>
        <taxon>Pentapetalae</taxon>
        <taxon>rosids</taxon>
        <taxon>fabids</taxon>
        <taxon>Fabales</taxon>
        <taxon>Fabaceae</taxon>
        <taxon>Caesalpinioideae</taxon>
        <taxon>Cassia clade</taxon>
        <taxon>Senna</taxon>
    </lineage>
</organism>
<dbReference type="OrthoDB" id="1434596at2759"/>
<dbReference type="EMBL" id="JAAIUW010000001">
    <property type="protein sequence ID" value="KAF7843495.1"/>
    <property type="molecule type" value="Genomic_DNA"/>
</dbReference>